<sequence length="332" mass="37215">MPDTDRTAQDITNAIPSGGRGVFGGQIIAPWAAIQSVRLDDPKKSLHSLHAYFLNFGNAEIPVLYQVQRLRDGRSYATRTVLATQQGVPIFTLTGSFCHAEPDQPIRQMPLPRWPLDAGAHGENVSNERTPQTTVSGRGKIPEPEDCDATEEVLMRALAAAKNLPKKLQEFVERQAEERRQSSIELRNTDKKQLGTLFSYDKNPSSPQHQHKAHLFLVNRQLYWFRSRANVRQDPDFQKCVLAYASDLNFIGTAARATGLGSHTTPRLGMLASLDHSMYFYDNTVDAHDWNLFYMNSSITRSGRGLVHGRIYKRDGTLAGSVPTRKGPHPMY</sequence>
<dbReference type="Proteomes" id="UP000237144">
    <property type="component" value="Unassembled WGS sequence"/>
</dbReference>
<evidence type="ECO:0000256" key="2">
    <source>
        <dbReference type="ARBA" id="ARBA00022801"/>
    </source>
</evidence>
<dbReference type="GO" id="GO:0005782">
    <property type="term" value="C:peroxisomal matrix"/>
    <property type="evidence" value="ECO:0007669"/>
    <property type="project" value="UniProtKB-SubCell"/>
</dbReference>
<evidence type="ECO:0000259" key="5">
    <source>
        <dbReference type="Pfam" id="PF20789"/>
    </source>
</evidence>
<dbReference type="GO" id="GO:0047617">
    <property type="term" value="F:fatty acyl-CoA hydrolase activity"/>
    <property type="evidence" value="ECO:0007669"/>
    <property type="project" value="InterPro"/>
</dbReference>
<feature type="compositionally biased region" description="Polar residues" evidence="3">
    <location>
        <begin position="124"/>
        <end position="136"/>
    </location>
</feature>
<dbReference type="GO" id="GO:0006637">
    <property type="term" value="P:acyl-CoA metabolic process"/>
    <property type="evidence" value="ECO:0007669"/>
    <property type="project" value="InterPro"/>
</dbReference>
<dbReference type="AlphaFoldDB" id="A0A2S5B1W6"/>
<evidence type="ECO:0000259" key="4">
    <source>
        <dbReference type="Pfam" id="PF13622"/>
    </source>
</evidence>
<dbReference type="Pfam" id="PF13622">
    <property type="entry name" value="4HBT_3"/>
    <property type="match status" value="1"/>
</dbReference>
<comment type="caution">
    <text evidence="6">The sequence shown here is derived from an EMBL/GenBank/DDBJ whole genome shotgun (WGS) entry which is preliminary data.</text>
</comment>
<dbReference type="CDD" id="cd03444">
    <property type="entry name" value="Thioesterase_II_repeat1"/>
    <property type="match status" value="1"/>
</dbReference>
<dbReference type="InterPro" id="IPR042171">
    <property type="entry name" value="Acyl-CoA_hotdog"/>
</dbReference>
<feature type="domain" description="Acyl-CoA thioesterase-like C-terminal" evidence="5">
    <location>
        <begin position="220"/>
        <end position="321"/>
    </location>
</feature>
<dbReference type="PANTHER" id="PTHR11066">
    <property type="entry name" value="ACYL-COA THIOESTERASE"/>
    <property type="match status" value="1"/>
</dbReference>
<keyword evidence="2" id="KW-0378">Hydrolase</keyword>
<dbReference type="GO" id="GO:0009062">
    <property type="term" value="P:fatty acid catabolic process"/>
    <property type="evidence" value="ECO:0007669"/>
    <property type="project" value="TreeGrafter"/>
</dbReference>
<organism evidence="6 7">
    <name type="scientific">Rhodotorula taiwanensis</name>
    <dbReference type="NCBI Taxonomy" id="741276"/>
    <lineage>
        <taxon>Eukaryota</taxon>
        <taxon>Fungi</taxon>
        <taxon>Dikarya</taxon>
        <taxon>Basidiomycota</taxon>
        <taxon>Pucciniomycotina</taxon>
        <taxon>Microbotryomycetes</taxon>
        <taxon>Sporidiobolales</taxon>
        <taxon>Sporidiobolaceae</taxon>
        <taxon>Rhodotorula</taxon>
    </lineage>
</organism>
<evidence type="ECO:0000256" key="1">
    <source>
        <dbReference type="ARBA" id="ARBA00006538"/>
    </source>
</evidence>
<dbReference type="PANTHER" id="PTHR11066:SF34">
    <property type="entry name" value="ACYL-COENZYME A THIOESTERASE 8"/>
    <property type="match status" value="1"/>
</dbReference>
<evidence type="ECO:0000256" key="3">
    <source>
        <dbReference type="SAM" id="MobiDB-lite"/>
    </source>
</evidence>
<reference evidence="6 7" key="1">
    <citation type="journal article" date="2018" name="Front. Microbiol.">
        <title>Prospects for Fungal Bioremediation of Acidic Radioactive Waste Sites: Characterization and Genome Sequence of Rhodotorula taiwanensis MD1149.</title>
        <authorList>
            <person name="Tkavc R."/>
            <person name="Matrosova V.Y."/>
            <person name="Grichenko O.E."/>
            <person name="Gostincar C."/>
            <person name="Volpe R.P."/>
            <person name="Klimenkova P."/>
            <person name="Gaidamakova E.K."/>
            <person name="Zhou C.E."/>
            <person name="Stewart B.J."/>
            <person name="Lyman M.G."/>
            <person name="Malfatti S.A."/>
            <person name="Rubinfeld B."/>
            <person name="Courtot M."/>
            <person name="Singh J."/>
            <person name="Dalgard C.L."/>
            <person name="Hamilton T."/>
            <person name="Frey K.G."/>
            <person name="Gunde-Cimerman N."/>
            <person name="Dugan L."/>
            <person name="Daly M.J."/>
        </authorList>
    </citation>
    <scope>NUCLEOTIDE SEQUENCE [LARGE SCALE GENOMIC DNA]</scope>
    <source>
        <strain evidence="6 7">MD1149</strain>
    </source>
</reference>
<dbReference type="EMBL" id="PJQD01000097">
    <property type="protein sequence ID" value="POY70755.1"/>
    <property type="molecule type" value="Genomic_DNA"/>
</dbReference>
<proteinExistence type="inferred from homology"/>
<protein>
    <recommendedName>
        <fullName evidence="8">Acyl-CoA thioesterase II</fullName>
    </recommendedName>
</protein>
<dbReference type="Gene3D" id="2.40.160.210">
    <property type="entry name" value="Acyl-CoA thioesterase, double hotdog domain"/>
    <property type="match status" value="1"/>
</dbReference>
<dbReference type="InterPro" id="IPR049449">
    <property type="entry name" value="TesB_ACOT8-like_N"/>
</dbReference>
<evidence type="ECO:0000313" key="6">
    <source>
        <dbReference type="EMBL" id="POY70755.1"/>
    </source>
</evidence>
<dbReference type="STRING" id="741276.A0A2S5B1W6"/>
<gene>
    <name evidence="6" type="ORF">BMF94_6165</name>
</gene>
<feature type="domain" description="Acyl-CoA thioesterase-like N-terminal HotDog" evidence="4">
    <location>
        <begin position="17"/>
        <end position="97"/>
    </location>
</feature>
<dbReference type="InterPro" id="IPR003703">
    <property type="entry name" value="Acyl_CoA_thio"/>
</dbReference>
<feature type="region of interest" description="Disordered" evidence="3">
    <location>
        <begin position="120"/>
        <end position="146"/>
    </location>
</feature>
<keyword evidence="7" id="KW-1185">Reference proteome</keyword>
<evidence type="ECO:0008006" key="8">
    <source>
        <dbReference type="Google" id="ProtNLM"/>
    </source>
</evidence>
<dbReference type="SUPFAM" id="SSF54637">
    <property type="entry name" value="Thioesterase/thiol ester dehydrase-isomerase"/>
    <property type="match status" value="2"/>
</dbReference>
<dbReference type="InterPro" id="IPR049450">
    <property type="entry name" value="ACOT8-like_C"/>
</dbReference>
<name>A0A2S5B1W6_9BASI</name>
<evidence type="ECO:0000313" key="7">
    <source>
        <dbReference type="Proteomes" id="UP000237144"/>
    </source>
</evidence>
<dbReference type="Pfam" id="PF20789">
    <property type="entry name" value="4HBT_3C"/>
    <property type="match status" value="1"/>
</dbReference>
<dbReference type="OrthoDB" id="68328at2759"/>
<dbReference type="InterPro" id="IPR029069">
    <property type="entry name" value="HotDog_dom_sf"/>
</dbReference>
<comment type="similarity">
    <text evidence="1">Belongs to the C/M/P thioester hydrolase family.</text>
</comment>
<dbReference type="CDD" id="cd03445">
    <property type="entry name" value="Thioesterase_II_repeat2"/>
    <property type="match status" value="1"/>
</dbReference>
<accession>A0A2S5B1W6</accession>